<gene>
    <name evidence="2" type="ORF">SSLN_LOCUS5698</name>
</gene>
<evidence type="ECO:0000259" key="1">
    <source>
        <dbReference type="Pfam" id="PF18701"/>
    </source>
</evidence>
<dbReference type="WBParaSite" id="SSLN_0000588101-mRNA-1">
    <property type="protein sequence ID" value="SSLN_0000588101-mRNA-1"/>
    <property type="gene ID" value="SSLN_0000588101"/>
</dbReference>
<protein>
    <submittedName>
        <fullName evidence="4">DUF5641 domain-containing protein</fullName>
    </submittedName>
</protein>
<sequence length="135" mass="15484">MNDQPLAKNSADPNEYAVLTPQPFLLSARNLSSSAEECSPWRLNRRWRQAQNLADIFWKRGINVYPPSLHARHRWTAEAPQLHIGDLFLVVDKLAPRGHWKKAVLEELLKSNDGKVIDVVLKTQQGRLVKDVRLN</sequence>
<dbReference type="STRING" id="70667.A0A183SNA0"/>
<dbReference type="PANTHER" id="PTHR47331:SF2">
    <property type="match status" value="1"/>
</dbReference>
<evidence type="ECO:0000313" key="4">
    <source>
        <dbReference type="WBParaSite" id="SSLN_0000588101-mRNA-1"/>
    </source>
</evidence>
<feature type="domain" description="DUF5641" evidence="1">
    <location>
        <begin position="45"/>
        <end position="132"/>
    </location>
</feature>
<dbReference type="EMBL" id="UYSU01033365">
    <property type="protein sequence ID" value="VDL92083.1"/>
    <property type="molecule type" value="Genomic_DNA"/>
</dbReference>
<dbReference type="OrthoDB" id="8046937at2759"/>
<reference evidence="2 3" key="2">
    <citation type="submission" date="2018-11" db="EMBL/GenBank/DDBJ databases">
        <authorList>
            <consortium name="Pathogen Informatics"/>
        </authorList>
    </citation>
    <scope>NUCLEOTIDE SEQUENCE [LARGE SCALE GENOMIC DNA]</scope>
    <source>
        <strain evidence="2 3">NST_G2</strain>
    </source>
</reference>
<evidence type="ECO:0000313" key="2">
    <source>
        <dbReference type="EMBL" id="VDL92083.1"/>
    </source>
</evidence>
<keyword evidence="3" id="KW-1185">Reference proteome</keyword>
<name>A0A183SNA0_SCHSO</name>
<dbReference type="InterPro" id="IPR040676">
    <property type="entry name" value="DUF5641"/>
</dbReference>
<accession>A0A183SNA0</accession>
<organism evidence="4">
    <name type="scientific">Schistocephalus solidus</name>
    <name type="common">Tapeworm</name>
    <dbReference type="NCBI Taxonomy" id="70667"/>
    <lineage>
        <taxon>Eukaryota</taxon>
        <taxon>Metazoa</taxon>
        <taxon>Spiralia</taxon>
        <taxon>Lophotrochozoa</taxon>
        <taxon>Platyhelminthes</taxon>
        <taxon>Cestoda</taxon>
        <taxon>Eucestoda</taxon>
        <taxon>Diphyllobothriidea</taxon>
        <taxon>Diphyllobothriidae</taxon>
        <taxon>Schistocephalus</taxon>
    </lineage>
</organism>
<dbReference type="Pfam" id="PF18701">
    <property type="entry name" value="DUF5641"/>
    <property type="match status" value="1"/>
</dbReference>
<evidence type="ECO:0000313" key="3">
    <source>
        <dbReference type="Proteomes" id="UP000275846"/>
    </source>
</evidence>
<dbReference type="PANTHER" id="PTHR47331">
    <property type="entry name" value="PHD-TYPE DOMAIN-CONTAINING PROTEIN"/>
    <property type="match status" value="1"/>
</dbReference>
<proteinExistence type="predicted"/>
<dbReference type="AlphaFoldDB" id="A0A183SNA0"/>
<dbReference type="Proteomes" id="UP000275846">
    <property type="component" value="Unassembled WGS sequence"/>
</dbReference>
<reference evidence="4" key="1">
    <citation type="submission" date="2016-06" db="UniProtKB">
        <authorList>
            <consortium name="WormBaseParasite"/>
        </authorList>
    </citation>
    <scope>IDENTIFICATION</scope>
</reference>